<keyword evidence="3" id="KW-1185">Reference proteome</keyword>
<dbReference type="OrthoDB" id="10669681at2759"/>
<evidence type="ECO:0000256" key="1">
    <source>
        <dbReference type="SAM" id="MobiDB-lite"/>
    </source>
</evidence>
<feature type="compositionally biased region" description="Basic and acidic residues" evidence="1">
    <location>
        <begin position="270"/>
        <end position="283"/>
    </location>
</feature>
<name>A0A813DCV3_POLGL</name>
<feature type="region of interest" description="Disordered" evidence="1">
    <location>
        <begin position="255"/>
        <end position="314"/>
    </location>
</feature>
<dbReference type="EMBL" id="CAJNNV010000994">
    <property type="protein sequence ID" value="CAE8584042.1"/>
    <property type="molecule type" value="Genomic_DNA"/>
</dbReference>
<evidence type="ECO:0000313" key="2">
    <source>
        <dbReference type="EMBL" id="CAE8584042.1"/>
    </source>
</evidence>
<gene>
    <name evidence="2" type="ORF">PGLA1383_LOCUS2986</name>
</gene>
<accession>A0A813DCV3</accession>
<reference evidence="2" key="1">
    <citation type="submission" date="2021-02" db="EMBL/GenBank/DDBJ databases">
        <authorList>
            <person name="Dougan E. K."/>
            <person name="Rhodes N."/>
            <person name="Thang M."/>
            <person name="Chan C."/>
        </authorList>
    </citation>
    <scope>NUCLEOTIDE SEQUENCE</scope>
</reference>
<sequence>MPPAWLEGSAAWPSLLGELRSALLGGRPKVRSCGESMFSTEHLCCMLENLAEGCFAAPELLQDVVGLMTASLSARLEECPGLEAGVLAGVMSRRCWALPHGLVVTSAPASGAPPVGPGEATETPPPCRQKTSTARPKRRAPRGAAAPGPPAAPVPWPCSAGPVPAGPVPSGPVSAGPVPAGPVAASYADAGPGGVDPVYVVSSCGRGRDGACCEGSDEASLGESSSARAFREAAQYVAAREVVHLSDRLLQPPGLVGVRAQSPQPPEATENTHHGHVHDESQGHFHSQGQGHAHGHGHGHGGSSDRACSECSEDHTTHGHSHGDGCAHHCSEAADETGADVPHDTNLCQNDICCPSFGPGMEGELTEVRLNTHCNFVGHCVKMKNTFIHIPCGGFSDSDEEDCAVCRITRIRSRSCEGLLEMSKSRNSEMS</sequence>
<feature type="region of interest" description="Disordered" evidence="1">
    <location>
        <begin position="109"/>
        <end position="153"/>
    </location>
</feature>
<proteinExistence type="predicted"/>
<dbReference type="AlphaFoldDB" id="A0A813DCV3"/>
<protein>
    <submittedName>
        <fullName evidence="2">Uncharacterized protein</fullName>
    </submittedName>
</protein>
<comment type="caution">
    <text evidence="2">The sequence shown here is derived from an EMBL/GenBank/DDBJ whole genome shotgun (WGS) entry which is preliminary data.</text>
</comment>
<dbReference type="Proteomes" id="UP000654075">
    <property type="component" value="Unassembled WGS sequence"/>
</dbReference>
<organism evidence="2 3">
    <name type="scientific">Polarella glacialis</name>
    <name type="common">Dinoflagellate</name>
    <dbReference type="NCBI Taxonomy" id="89957"/>
    <lineage>
        <taxon>Eukaryota</taxon>
        <taxon>Sar</taxon>
        <taxon>Alveolata</taxon>
        <taxon>Dinophyceae</taxon>
        <taxon>Suessiales</taxon>
        <taxon>Suessiaceae</taxon>
        <taxon>Polarella</taxon>
    </lineage>
</organism>
<evidence type="ECO:0000313" key="3">
    <source>
        <dbReference type="Proteomes" id="UP000654075"/>
    </source>
</evidence>